<protein>
    <submittedName>
        <fullName evidence="1">Uncharacterized protein</fullName>
    </submittedName>
</protein>
<sequence>MGDYHCRPPERSLTGPLKSNAQLQSTKKKVDCRDNVLSTIYGDLYGQKYWAAKPHNLKLIPIQEEYLNTTLFYPGFLVVVQPPRTGIQNVRGFHLFYEDLDTNLRKCIIIVIDNATLDHTHRDNGLKFKIKLWPLNGDKDFLITSW</sequence>
<feature type="non-terminal residue" evidence="1">
    <location>
        <position position="1"/>
    </location>
</feature>
<gene>
    <name evidence="1" type="ORF">AM593_03538</name>
</gene>
<organism evidence="1 2">
    <name type="scientific">Mytilus galloprovincialis</name>
    <name type="common">Mediterranean mussel</name>
    <dbReference type="NCBI Taxonomy" id="29158"/>
    <lineage>
        <taxon>Eukaryota</taxon>
        <taxon>Metazoa</taxon>
        <taxon>Spiralia</taxon>
        <taxon>Lophotrochozoa</taxon>
        <taxon>Mollusca</taxon>
        <taxon>Bivalvia</taxon>
        <taxon>Autobranchia</taxon>
        <taxon>Pteriomorphia</taxon>
        <taxon>Mytilida</taxon>
        <taxon>Mytiloidea</taxon>
        <taxon>Mytilidae</taxon>
        <taxon>Mytilinae</taxon>
        <taxon>Mytilus</taxon>
    </lineage>
</organism>
<proteinExistence type="predicted"/>
<accession>A0A3L5TRJ6</accession>
<dbReference type="AlphaFoldDB" id="A0A3L5TRJ6"/>
<evidence type="ECO:0000313" key="2">
    <source>
        <dbReference type="Proteomes" id="UP000266721"/>
    </source>
</evidence>
<evidence type="ECO:0000313" key="1">
    <source>
        <dbReference type="EMBL" id="OPL21742.1"/>
    </source>
</evidence>
<feature type="non-terminal residue" evidence="1">
    <location>
        <position position="146"/>
    </location>
</feature>
<dbReference type="Proteomes" id="UP000266721">
    <property type="component" value="Unassembled WGS sequence"/>
</dbReference>
<dbReference type="EMBL" id="KV588978">
    <property type="protein sequence ID" value="OPL21742.1"/>
    <property type="molecule type" value="Genomic_DNA"/>
</dbReference>
<name>A0A3L5TRJ6_MYTGA</name>
<reference evidence="1 2" key="1">
    <citation type="journal article" date="2016" name="PLoS ONE">
        <title>A First Insight into the Genome of the Filter-Feeder Mussel Mytilus galloprovincialis.</title>
        <authorList>
            <person name="Murgarella M."/>
            <person name="Puiu D."/>
            <person name="Novoa B."/>
            <person name="Figueras A."/>
            <person name="Posada D."/>
            <person name="Canchaya C."/>
        </authorList>
    </citation>
    <scope>NUCLEOTIDE SEQUENCE [LARGE SCALE GENOMIC DNA]</scope>
    <source>
        <tissue evidence="1">Muscle</tissue>
    </source>
</reference>
<keyword evidence="2" id="KW-1185">Reference proteome</keyword>
<comment type="caution">
    <text evidence="1">The sequence shown here is derived from an EMBL/GenBank/DDBJ whole genome shotgun (WGS) entry which is preliminary data.</text>
</comment>